<comment type="caution">
    <text evidence="1">The sequence shown here is derived from an EMBL/GenBank/DDBJ whole genome shotgun (WGS) entry which is preliminary data.</text>
</comment>
<protein>
    <recommendedName>
        <fullName evidence="4">Lipoprotein</fullName>
    </recommendedName>
</protein>
<sequence>MKIYTKISLLIFLVSILSGCSTKIFSSYKVEEVFAEKQVLVYDKTISISDNNFVHFLQFSPTNKDELAVSLKKKVLRSLDETTTHFALIDLKSGKIKKDMELGQYTRLNGKKGGYTKDDFQYSDDGNKLYLSRYLLRTETDHKLEVSRGRYTTLDLVTESISPYYNYSCDELIPKELKKTYDCSKYRFFNNMGYYTYKDELSGKLGEGIVIYDKDSFKAKKIITADNRLDTQFRVVVISEDEQYVLFEKIIRDNKEHIIDKKYVVYDLKNDKSIHSFDAPFTTHDRGEAFIDKDTLLFEYASDATNSKRNIGIVNLFTNEKKSFSCGKEMCPITQRIYNLNNRYLIWAWFSTIHIFDIKEMKIVQQFKAYDYTVSKDFKKVAFNTLDKIYIYNIMEE</sequence>
<evidence type="ECO:0000313" key="3">
    <source>
        <dbReference type="Proteomes" id="UP001171508"/>
    </source>
</evidence>
<dbReference type="Proteomes" id="UP001171508">
    <property type="component" value="Unassembled WGS sequence"/>
</dbReference>
<evidence type="ECO:0000313" key="1">
    <source>
        <dbReference type="EMBL" id="MDN5132488.1"/>
    </source>
</evidence>
<evidence type="ECO:0000313" key="2">
    <source>
        <dbReference type="EMBL" id="MDN5132529.1"/>
    </source>
</evidence>
<dbReference type="SUPFAM" id="SSF69322">
    <property type="entry name" value="Tricorn protease domain 2"/>
    <property type="match status" value="1"/>
</dbReference>
<reference evidence="1" key="2">
    <citation type="submission" date="2023-01" db="EMBL/GenBank/DDBJ databases">
        <authorList>
            <person name="Uljanovas D."/>
        </authorList>
    </citation>
    <scope>NUCLEOTIDE SEQUENCE</scope>
    <source>
        <strain evidence="1">H19</strain>
    </source>
</reference>
<reference evidence="1" key="1">
    <citation type="journal article" date="2023" name="Microorganisms">
        <title>Genomic Characterization of Arcobacter butzleri Strains Isolated from Various Sources in Lithuania.</title>
        <authorList>
            <person name="Uljanovas D."/>
            <person name="Golz G."/>
            <person name="Fleischmann S."/>
            <person name="Kudirkiene E."/>
            <person name="Kasetiene N."/>
            <person name="Grineviciene A."/>
            <person name="Tamuleviciene E."/>
            <person name="Aksomaitiene J."/>
            <person name="Alter T."/>
            <person name="Malakauskas M."/>
        </authorList>
    </citation>
    <scope>NUCLEOTIDE SEQUENCE</scope>
    <source>
        <strain evidence="1">H19</strain>
    </source>
</reference>
<dbReference type="EMBL" id="JAQJJM010000016">
    <property type="protein sequence ID" value="MDN5132529.1"/>
    <property type="molecule type" value="Genomic_DNA"/>
</dbReference>
<proteinExistence type="predicted"/>
<evidence type="ECO:0008006" key="4">
    <source>
        <dbReference type="Google" id="ProtNLM"/>
    </source>
</evidence>
<dbReference type="AlphaFoldDB" id="A0AAP4PYU5"/>
<accession>A0AAP4PYU5</accession>
<organism evidence="1 3">
    <name type="scientific">Aliarcobacter butzleri</name>
    <dbReference type="NCBI Taxonomy" id="28197"/>
    <lineage>
        <taxon>Bacteria</taxon>
        <taxon>Pseudomonadati</taxon>
        <taxon>Campylobacterota</taxon>
        <taxon>Epsilonproteobacteria</taxon>
        <taxon>Campylobacterales</taxon>
        <taxon>Arcobacteraceae</taxon>
        <taxon>Aliarcobacter</taxon>
    </lineage>
</organism>
<dbReference type="EMBL" id="JAQJJM010000016">
    <property type="protein sequence ID" value="MDN5132488.1"/>
    <property type="molecule type" value="Genomic_DNA"/>
</dbReference>
<dbReference type="PROSITE" id="PS51257">
    <property type="entry name" value="PROKAR_LIPOPROTEIN"/>
    <property type="match status" value="1"/>
</dbReference>
<dbReference type="RefSeq" id="WP_175530843.1">
    <property type="nucleotide sequence ID" value="NZ_JABWGL010000006.1"/>
</dbReference>
<gene>
    <name evidence="1" type="ORF">PJV92_07095</name>
    <name evidence="2" type="ORF">PJV92_07310</name>
</gene>
<name>A0AAP4PYU5_9BACT</name>